<protein>
    <submittedName>
        <fullName evidence="1">Uncharacterized protein</fullName>
    </submittedName>
</protein>
<sequence>MTTSIVGLEDIIDEVKKNIKMVFQNEVRAEDRQKVYIIGLQLTLDRLARDNKKEEQSQKDQLETSQLDYNSSSLISPILAESAQALMNSLDKLEDMINLIKSDLKKLLPFDINDPDLLYNEAKPEKESAIQTNISK</sequence>
<accession>A0A2Z6RJ83</accession>
<reference evidence="1 2" key="1">
    <citation type="submission" date="2017-11" db="EMBL/GenBank/DDBJ databases">
        <title>The genome of Rhizophagus clarus HR1 reveals common genetic basis of auxotrophy among arbuscular mycorrhizal fungi.</title>
        <authorList>
            <person name="Kobayashi Y."/>
        </authorList>
    </citation>
    <scope>NUCLEOTIDE SEQUENCE [LARGE SCALE GENOMIC DNA]</scope>
    <source>
        <strain evidence="1 2">HR1</strain>
    </source>
</reference>
<dbReference type="AlphaFoldDB" id="A0A2Z6RJ83"/>
<dbReference type="EMBL" id="BEXD01002388">
    <property type="protein sequence ID" value="GBB98134.1"/>
    <property type="molecule type" value="Genomic_DNA"/>
</dbReference>
<evidence type="ECO:0000313" key="1">
    <source>
        <dbReference type="EMBL" id="GBB98134.1"/>
    </source>
</evidence>
<name>A0A2Z6RJ83_9GLOM</name>
<evidence type="ECO:0000313" key="2">
    <source>
        <dbReference type="Proteomes" id="UP000247702"/>
    </source>
</evidence>
<organism evidence="1 2">
    <name type="scientific">Rhizophagus clarus</name>
    <dbReference type="NCBI Taxonomy" id="94130"/>
    <lineage>
        <taxon>Eukaryota</taxon>
        <taxon>Fungi</taxon>
        <taxon>Fungi incertae sedis</taxon>
        <taxon>Mucoromycota</taxon>
        <taxon>Glomeromycotina</taxon>
        <taxon>Glomeromycetes</taxon>
        <taxon>Glomerales</taxon>
        <taxon>Glomeraceae</taxon>
        <taxon>Rhizophagus</taxon>
    </lineage>
</organism>
<comment type="caution">
    <text evidence="1">The sequence shown here is derived from an EMBL/GenBank/DDBJ whole genome shotgun (WGS) entry which is preliminary data.</text>
</comment>
<proteinExistence type="predicted"/>
<keyword evidence="2" id="KW-1185">Reference proteome</keyword>
<dbReference type="Proteomes" id="UP000247702">
    <property type="component" value="Unassembled WGS sequence"/>
</dbReference>
<gene>
    <name evidence="1" type="ORF">RclHR1_31470003</name>
</gene>